<dbReference type="AlphaFoldDB" id="A0A1F6T7W1"/>
<gene>
    <name evidence="2" type="ORF">A2140_02535</name>
</gene>
<dbReference type="PANTHER" id="PTHR36920:SF1">
    <property type="entry name" value="OUTER MEMBRANE PROTEIN W"/>
    <property type="match status" value="1"/>
</dbReference>
<protein>
    <recommendedName>
        <fullName evidence="4">OmpW family protein</fullName>
    </recommendedName>
</protein>
<evidence type="ECO:0000313" key="3">
    <source>
        <dbReference type="Proteomes" id="UP000178379"/>
    </source>
</evidence>
<evidence type="ECO:0000313" key="2">
    <source>
        <dbReference type="EMBL" id="OGI41135.1"/>
    </source>
</evidence>
<dbReference type="InterPro" id="IPR005618">
    <property type="entry name" value="OMPW"/>
</dbReference>
<dbReference type="STRING" id="1817756.A2140_02535"/>
<evidence type="ECO:0000256" key="1">
    <source>
        <dbReference type="SAM" id="SignalP"/>
    </source>
</evidence>
<dbReference type="SUPFAM" id="SSF56925">
    <property type="entry name" value="OMPA-like"/>
    <property type="match status" value="1"/>
</dbReference>
<dbReference type="GO" id="GO:0019867">
    <property type="term" value="C:outer membrane"/>
    <property type="evidence" value="ECO:0007669"/>
    <property type="project" value="InterPro"/>
</dbReference>
<accession>A0A1F6T7W1</accession>
<evidence type="ECO:0008006" key="4">
    <source>
        <dbReference type="Google" id="ProtNLM"/>
    </source>
</evidence>
<dbReference type="Gene3D" id="2.40.160.20">
    <property type="match status" value="1"/>
</dbReference>
<dbReference type="PANTHER" id="PTHR36920">
    <property type="match status" value="1"/>
</dbReference>
<dbReference type="Proteomes" id="UP000178379">
    <property type="component" value="Unassembled WGS sequence"/>
</dbReference>
<dbReference type="Pfam" id="PF03922">
    <property type="entry name" value="OmpW"/>
    <property type="match status" value="1"/>
</dbReference>
<name>A0A1F6T7W1_9PROT</name>
<keyword evidence="1" id="KW-0732">Signal</keyword>
<comment type="caution">
    <text evidence="2">The sequence shown here is derived from an EMBL/GenBank/DDBJ whole genome shotgun (WGS) entry which is preliminary data.</text>
</comment>
<proteinExistence type="predicted"/>
<reference evidence="2 3" key="1">
    <citation type="journal article" date="2016" name="Nat. Commun.">
        <title>Thousands of microbial genomes shed light on interconnected biogeochemical processes in an aquifer system.</title>
        <authorList>
            <person name="Anantharaman K."/>
            <person name="Brown C.T."/>
            <person name="Hug L.A."/>
            <person name="Sharon I."/>
            <person name="Castelle C.J."/>
            <person name="Probst A.J."/>
            <person name="Thomas B.C."/>
            <person name="Singh A."/>
            <person name="Wilkins M.J."/>
            <person name="Karaoz U."/>
            <person name="Brodie E.L."/>
            <person name="Williams K.H."/>
            <person name="Hubbard S.S."/>
            <person name="Banfield J.F."/>
        </authorList>
    </citation>
    <scope>NUCLEOTIDE SEQUENCE [LARGE SCALE GENOMIC DNA]</scope>
</reference>
<dbReference type="EMBL" id="MFSQ01000036">
    <property type="protein sequence ID" value="OGI41135.1"/>
    <property type="molecule type" value="Genomic_DNA"/>
</dbReference>
<feature type="chain" id="PRO_5009526584" description="OmpW family protein" evidence="1">
    <location>
        <begin position="27"/>
        <end position="222"/>
    </location>
</feature>
<organism evidence="2 3">
    <name type="scientific">Candidatus Muproteobacteria bacterium RBG_16_62_13</name>
    <dbReference type="NCBI Taxonomy" id="1817756"/>
    <lineage>
        <taxon>Bacteria</taxon>
        <taxon>Pseudomonadati</taxon>
        <taxon>Pseudomonadota</taxon>
        <taxon>Candidatus Muproteobacteria</taxon>
    </lineage>
</organism>
<dbReference type="GO" id="GO:0055085">
    <property type="term" value="P:transmembrane transport"/>
    <property type="evidence" value="ECO:0007669"/>
    <property type="project" value="TreeGrafter"/>
</dbReference>
<dbReference type="InterPro" id="IPR011250">
    <property type="entry name" value="OMP/PagP_B-barrel"/>
</dbReference>
<feature type="signal peptide" evidence="1">
    <location>
        <begin position="1"/>
        <end position="26"/>
    </location>
</feature>
<sequence>MKPVSFRCVTPALLLAGLTVAAPALALEQGDWLVRGRLIHVAPNDSSGAVSTLPGSGVAVGSDSTLELDFTYMLSPNLGLELILGTTKHDLKGKGSIAALGKIGESGVLPPTLSLQYHFAPKASVRPYAGVGVNYTLFYGAESSAALDSALGGATGIKLGDSFGLAAQAGLDVSLSKDWFMNFDLKYIQIDTKATLTTGGTTRTVNVDINPWVFGVGVGTRF</sequence>